<keyword evidence="3" id="KW-1185">Reference proteome</keyword>
<gene>
    <name evidence="2" type="ORF">PHAECO_LOCUS2904</name>
</gene>
<dbReference type="PANTHER" id="PTHR31859">
    <property type="entry name" value="TETRATRICOPEPTIDE REPEAT PROTEIN 39 FAMILY MEMBER"/>
    <property type="match status" value="1"/>
</dbReference>
<dbReference type="Proteomes" id="UP001153737">
    <property type="component" value="Chromosome 12"/>
</dbReference>
<evidence type="ECO:0000256" key="1">
    <source>
        <dbReference type="SAM" id="MobiDB-lite"/>
    </source>
</evidence>
<dbReference type="SUPFAM" id="SSF48452">
    <property type="entry name" value="TPR-like"/>
    <property type="match status" value="1"/>
</dbReference>
<dbReference type="InterPro" id="IPR011990">
    <property type="entry name" value="TPR-like_helical_dom_sf"/>
</dbReference>
<evidence type="ECO:0008006" key="4">
    <source>
        <dbReference type="Google" id="ProtNLM"/>
    </source>
</evidence>
<dbReference type="AlphaFoldDB" id="A0A9P0DAM1"/>
<name>A0A9P0DAM1_PHACE</name>
<evidence type="ECO:0000313" key="3">
    <source>
        <dbReference type="Proteomes" id="UP001153737"/>
    </source>
</evidence>
<evidence type="ECO:0000313" key="2">
    <source>
        <dbReference type="EMBL" id="CAH1118748.1"/>
    </source>
</evidence>
<feature type="compositionally biased region" description="Basic and acidic residues" evidence="1">
    <location>
        <begin position="1"/>
        <end position="11"/>
    </location>
</feature>
<dbReference type="OrthoDB" id="43460at2759"/>
<accession>A0A9P0DAM1</accession>
<reference evidence="2" key="1">
    <citation type="submission" date="2022-01" db="EMBL/GenBank/DDBJ databases">
        <authorList>
            <person name="King R."/>
        </authorList>
    </citation>
    <scope>NUCLEOTIDE SEQUENCE</scope>
</reference>
<dbReference type="Pfam" id="PF10300">
    <property type="entry name" value="Iml2-TPR_39"/>
    <property type="match status" value="1"/>
</dbReference>
<sequence length="578" mass="67520">MTEETESYHSDSEDDQEFEDAEDVPEDVDMTLDRALNECQEAIRYFFNNQFKEARSLLSPYSHTSMYHSLGECVFLFMEAVLTFEPDAIKAAIKSLKHAISLCNRHRKKNTIGESLGKMVRKSNFEQYTELEAHAELCYAECLLFRSMLSFMEDESLGSLIKAGIKIRSCYNSYKDCRQILLKRKWEVGSTKEHFESGVRMGIGAFSLMISMMPARIIKLLEFIGFSGDRQHGLNEIAIGYSMNGVRQIMCVMMMLGYNLFFFPVLSHRDGDLKTCKELMQTQLRQYPDSVWFLFFEGRMNLLLGNLDSSKDWYIKSWRSQNVWPQFHHICFWELVWVHCLKIEWREALVYCQQLLEKSKWSRSLYSYQKAVIMCMIKEELTQSELDEMNKLMKNVPRYKQRIAGKSLPMEKFAIKKAERYFNQNQNLVLPVFEIMFVWNLFKLLKYFSVASKILKVIEKSLEDLESKSTSSKYDNDNKALILLLKGACLRHMGSPILALDCLETVISMQKYLIEDHYIVPYAIVELALIEWQNGNGDKAILALEDAKKNYTGYSLESRLHFRIHTALTEFKAENKKI</sequence>
<feature type="region of interest" description="Disordered" evidence="1">
    <location>
        <begin position="1"/>
        <end position="23"/>
    </location>
</feature>
<protein>
    <recommendedName>
        <fullName evidence="4">Tetratricopeptide repeat protein 39B</fullName>
    </recommendedName>
</protein>
<reference evidence="2" key="2">
    <citation type="submission" date="2022-10" db="EMBL/GenBank/DDBJ databases">
        <authorList>
            <consortium name="ENA_rothamsted_submissions"/>
            <consortium name="culmorum"/>
            <person name="King R."/>
        </authorList>
    </citation>
    <scope>NUCLEOTIDE SEQUENCE</scope>
</reference>
<dbReference type="Gene3D" id="1.25.40.10">
    <property type="entry name" value="Tetratricopeptide repeat domain"/>
    <property type="match status" value="1"/>
</dbReference>
<organism evidence="2 3">
    <name type="scientific">Phaedon cochleariae</name>
    <name type="common">Mustard beetle</name>
    <dbReference type="NCBI Taxonomy" id="80249"/>
    <lineage>
        <taxon>Eukaryota</taxon>
        <taxon>Metazoa</taxon>
        <taxon>Ecdysozoa</taxon>
        <taxon>Arthropoda</taxon>
        <taxon>Hexapoda</taxon>
        <taxon>Insecta</taxon>
        <taxon>Pterygota</taxon>
        <taxon>Neoptera</taxon>
        <taxon>Endopterygota</taxon>
        <taxon>Coleoptera</taxon>
        <taxon>Polyphaga</taxon>
        <taxon>Cucujiformia</taxon>
        <taxon>Chrysomeloidea</taxon>
        <taxon>Chrysomelidae</taxon>
        <taxon>Chrysomelinae</taxon>
        <taxon>Chrysomelini</taxon>
        <taxon>Phaedon</taxon>
    </lineage>
</organism>
<dbReference type="PANTHER" id="PTHR31859:SF9">
    <property type="entry name" value="TETRATRICOPEPTIDE REPEAT PROTEIN 39B"/>
    <property type="match status" value="1"/>
</dbReference>
<dbReference type="InterPro" id="IPR019412">
    <property type="entry name" value="IML2/TPR_39"/>
</dbReference>
<dbReference type="EMBL" id="OU896718">
    <property type="protein sequence ID" value="CAH1118748.1"/>
    <property type="molecule type" value="Genomic_DNA"/>
</dbReference>
<feature type="compositionally biased region" description="Acidic residues" evidence="1">
    <location>
        <begin position="12"/>
        <end position="23"/>
    </location>
</feature>
<proteinExistence type="predicted"/>